<reference evidence="1 2" key="1">
    <citation type="submission" date="2019-09" db="EMBL/GenBank/DDBJ databases">
        <authorList>
            <person name="Ou C."/>
        </authorList>
    </citation>
    <scope>NUCLEOTIDE SEQUENCE [LARGE SCALE GENOMIC DNA]</scope>
    <source>
        <strain evidence="1">S2</strain>
        <tissue evidence="1">Leaf</tissue>
    </source>
</reference>
<evidence type="ECO:0000313" key="2">
    <source>
        <dbReference type="Proteomes" id="UP000327157"/>
    </source>
</evidence>
<evidence type="ECO:0000313" key="1">
    <source>
        <dbReference type="EMBL" id="KAB2609948.1"/>
    </source>
</evidence>
<dbReference type="Proteomes" id="UP000327157">
    <property type="component" value="Unassembled WGS sequence"/>
</dbReference>
<keyword evidence="2" id="KW-1185">Reference proteome</keyword>
<proteinExistence type="predicted"/>
<accession>A0A5N5G3X9</accession>
<comment type="caution">
    <text evidence="1">The sequence shown here is derived from an EMBL/GenBank/DDBJ whole genome shotgun (WGS) entry which is preliminary data.</text>
</comment>
<name>A0A5N5G3X9_9ROSA</name>
<reference evidence="1 2" key="2">
    <citation type="submission" date="2019-11" db="EMBL/GenBank/DDBJ databases">
        <title>A de novo genome assembly of a pear dwarfing rootstock.</title>
        <authorList>
            <person name="Wang F."/>
            <person name="Wang J."/>
            <person name="Li S."/>
            <person name="Zhang Y."/>
            <person name="Fang M."/>
            <person name="Ma L."/>
            <person name="Zhao Y."/>
            <person name="Jiang S."/>
        </authorList>
    </citation>
    <scope>NUCLEOTIDE SEQUENCE [LARGE SCALE GENOMIC DNA]</scope>
    <source>
        <strain evidence="1">S2</strain>
        <tissue evidence="1">Leaf</tissue>
    </source>
</reference>
<protein>
    <submittedName>
        <fullName evidence="1">23 kDa jasmonate-induced protein-like</fullName>
    </submittedName>
</protein>
<organism evidence="1 2">
    <name type="scientific">Pyrus ussuriensis x Pyrus communis</name>
    <dbReference type="NCBI Taxonomy" id="2448454"/>
    <lineage>
        <taxon>Eukaryota</taxon>
        <taxon>Viridiplantae</taxon>
        <taxon>Streptophyta</taxon>
        <taxon>Embryophyta</taxon>
        <taxon>Tracheophyta</taxon>
        <taxon>Spermatophyta</taxon>
        <taxon>Magnoliopsida</taxon>
        <taxon>eudicotyledons</taxon>
        <taxon>Gunneridae</taxon>
        <taxon>Pentapetalae</taxon>
        <taxon>rosids</taxon>
        <taxon>fabids</taxon>
        <taxon>Rosales</taxon>
        <taxon>Rosaceae</taxon>
        <taxon>Amygdaloideae</taxon>
        <taxon>Maleae</taxon>
        <taxon>Pyrus</taxon>
    </lineage>
</organism>
<dbReference type="AlphaFoldDB" id="A0A5N5G3X9"/>
<sequence>MVPTATICCLGATRRTGINGTTRLARQVSGCLQGIWTSLRLSCRLSGAEQWRKFAEVNADGAWKDGSAGEWCYYS</sequence>
<dbReference type="EMBL" id="SMOL01000502">
    <property type="protein sequence ID" value="KAB2609948.1"/>
    <property type="molecule type" value="Genomic_DNA"/>
</dbReference>
<gene>
    <name evidence="1" type="ORF">D8674_040948</name>
</gene>